<dbReference type="EMBL" id="ML976619">
    <property type="protein sequence ID" value="KAF1840871.1"/>
    <property type="molecule type" value="Genomic_DNA"/>
</dbReference>
<dbReference type="RefSeq" id="XP_040783434.1">
    <property type="nucleotide sequence ID" value="XM_040937352.1"/>
</dbReference>
<protein>
    <submittedName>
        <fullName evidence="1">Uncharacterized protein</fullName>
    </submittedName>
</protein>
<dbReference type="OrthoDB" id="10673189at2759"/>
<dbReference type="GeneID" id="63854602"/>
<reference evidence="1" key="1">
    <citation type="submission" date="2020-01" db="EMBL/GenBank/DDBJ databases">
        <authorList>
            <consortium name="DOE Joint Genome Institute"/>
            <person name="Haridas S."/>
            <person name="Albert R."/>
            <person name="Binder M."/>
            <person name="Bloem J."/>
            <person name="Labutti K."/>
            <person name="Salamov A."/>
            <person name="Andreopoulos B."/>
            <person name="Baker S.E."/>
            <person name="Barry K."/>
            <person name="Bills G."/>
            <person name="Bluhm B.H."/>
            <person name="Cannon C."/>
            <person name="Castanera R."/>
            <person name="Culley D.E."/>
            <person name="Daum C."/>
            <person name="Ezra D."/>
            <person name="Gonzalez J.B."/>
            <person name="Henrissat B."/>
            <person name="Kuo A."/>
            <person name="Liang C."/>
            <person name="Lipzen A."/>
            <person name="Lutzoni F."/>
            <person name="Magnuson J."/>
            <person name="Mondo S."/>
            <person name="Nolan M."/>
            <person name="Ohm R."/>
            <person name="Pangilinan J."/>
            <person name="Park H.-J."/>
            <person name="Ramirez L."/>
            <person name="Alfaro M."/>
            <person name="Sun H."/>
            <person name="Tritt A."/>
            <person name="Yoshinaga Y."/>
            <person name="Zwiers L.-H."/>
            <person name="Turgeon B.G."/>
            <person name="Goodwin S.B."/>
            <person name="Spatafora J.W."/>
            <person name="Crous P.W."/>
            <person name="Grigoriev I.V."/>
        </authorList>
    </citation>
    <scope>NUCLEOTIDE SEQUENCE</scope>
    <source>
        <strain evidence="1">CBS 394.84</strain>
    </source>
</reference>
<name>A0A9P4G8A2_9PLEO</name>
<proteinExistence type="predicted"/>
<sequence length="263" mass="29181">MVLIYPDNVCRCHFGQVVGIGKNFCGTHNGTENLLIRAVCNLANLPPTIIIPPNTPRLTGDELVDICLMEGETMMPSSNAIRREEKVYIDYESPDISAYPASAKFIVRYIANARTKTIRPMIANAITPRTDYLLIFWVRAVIKIATSKCSQASIYTIVQWLNTAPTINENQQYNVKLSETQTSQMIKFAVTLPKERWAAVQAGVRLPDWANDPYLNHYGPSSKASGVCPSIVTFASCRGGSFGSSVITNAQFKTAIVCFLHRR</sequence>
<dbReference type="SUPFAM" id="SSF101690">
    <property type="entry name" value="PAZ domain"/>
    <property type="match status" value="1"/>
</dbReference>
<comment type="caution">
    <text evidence="1">The sequence shown here is derived from an EMBL/GenBank/DDBJ whole genome shotgun (WGS) entry which is preliminary data.</text>
</comment>
<dbReference type="Proteomes" id="UP000800039">
    <property type="component" value="Unassembled WGS sequence"/>
</dbReference>
<dbReference type="AlphaFoldDB" id="A0A9P4G8A2"/>
<organism evidence="1 2">
    <name type="scientific">Cucurbitaria berberidis CBS 394.84</name>
    <dbReference type="NCBI Taxonomy" id="1168544"/>
    <lineage>
        <taxon>Eukaryota</taxon>
        <taxon>Fungi</taxon>
        <taxon>Dikarya</taxon>
        <taxon>Ascomycota</taxon>
        <taxon>Pezizomycotina</taxon>
        <taxon>Dothideomycetes</taxon>
        <taxon>Pleosporomycetidae</taxon>
        <taxon>Pleosporales</taxon>
        <taxon>Pleosporineae</taxon>
        <taxon>Cucurbitariaceae</taxon>
        <taxon>Cucurbitaria</taxon>
    </lineage>
</organism>
<evidence type="ECO:0000313" key="2">
    <source>
        <dbReference type="Proteomes" id="UP000800039"/>
    </source>
</evidence>
<gene>
    <name evidence="1" type="ORF">K460DRAFT_410268</name>
</gene>
<accession>A0A9P4G8A2</accession>
<dbReference type="InterPro" id="IPR036085">
    <property type="entry name" value="PAZ_dom_sf"/>
</dbReference>
<evidence type="ECO:0000313" key="1">
    <source>
        <dbReference type="EMBL" id="KAF1840871.1"/>
    </source>
</evidence>
<keyword evidence="2" id="KW-1185">Reference proteome</keyword>